<keyword evidence="3" id="KW-1185">Reference proteome</keyword>
<protein>
    <recommendedName>
        <fullName evidence="1">DJ-1/PfpI domain-containing protein</fullName>
    </recommendedName>
</protein>
<evidence type="ECO:0000313" key="3">
    <source>
        <dbReference type="Proteomes" id="UP000017048"/>
    </source>
</evidence>
<dbReference type="Pfam" id="PF01965">
    <property type="entry name" value="DJ-1_PfpI"/>
    <property type="match status" value="1"/>
</dbReference>
<reference evidence="2 3" key="1">
    <citation type="journal article" date="2014" name="BMC Genomics">
        <title>Genome based analysis of type-I polyketide synthase and nonribosomal peptide synthetase gene clusters in seven strains of five representative Nocardia species.</title>
        <authorList>
            <person name="Komaki H."/>
            <person name="Ichikawa N."/>
            <person name="Hosoyama A."/>
            <person name="Takahashi-Nakaguchi A."/>
            <person name="Matsuzawa T."/>
            <person name="Suzuki K."/>
            <person name="Fujita N."/>
            <person name="Gonoi T."/>
        </authorList>
    </citation>
    <scope>NUCLEOTIDE SEQUENCE [LARGE SCALE GENOMIC DNA]</scope>
    <source>
        <strain evidence="2 3">NBRC 15531</strain>
    </source>
</reference>
<evidence type="ECO:0000313" key="2">
    <source>
        <dbReference type="EMBL" id="GAD83456.1"/>
    </source>
</evidence>
<evidence type="ECO:0000259" key="1">
    <source>
        <dbReference type="Pfam" id="PF01965"/>
    </source>
</evidence>
<accession>U5EAJ3</accession>
<dbReference type="eggNOG" id="COG0693">
    <property type="taxonomic scope" value="Bacteria"/>
</dbReference>
<dbReference type="STRING" id="1824.SAMN05444423_101755"/>
<name>U5EAJ3_NOCAS</name>
<sequence>MTMRTVHMAVYDTLADWEVGAATAQLANSSWHREPGTFQVKTVGLTTEPITTMGRLRVTPDLALADLDPADSAMLILPGADLWEGEELVPFADKAREFVAAGVPVAGICGATFGLAKAGLLDDRAHTSNAAEYLMYSGYSGADNYVDTPAVTDRDVITADGMSPFEFAREVFTRLEVSEPHVIDAWYALFAHRDPAAYAVLADYEASRV</sequence>
<comment type="caution">
    <text evidence="2">The sequence shown here is derived from an EMBL/GenBank/DDBJ whole genome shotgun (WGS) entry which is preliminary data.</text>
</comment>
<dbReference type="InterPro" id="IPR029062">
    <property type="entry name" value="Class_I_gatase-like"/>
</dbReference>
<organism evidence="2 3">
    <name type="scientific">Nocardia asteroides NBRC 15531</name>
    <dbReference type="NCBI Taxonomy" id="1110697"/>
    <lineage>
        <taxon>Bacteria</taxon>
        <taxon>Bacillati</taxon>
        <taxon>Actinomycetota</taxon>
        <taxon>Actinomycetes</taxon>
        <taxon>Mycobacteriales</taxon>
        <taxon>Nocardiaceae</taxon>
        <taxon>Nocardia</taxon>
    </lineage>
</organism>
<dbReference type="AlphaFoldDB" id="U5EAJ3"/>
<proteinExistence type="predicted"/>
<dbReference type="SUPFAM" id="SSF52317">
    <property type="entry name" value="Class I glutamine amidotransferase-like"/>
    <property type="match status" value="1"/>
</dbReference>
<gene>
    <name evidence="2" type="ORF">NCAST_20_00210</name>
</gene>
<dbReference type="InterPro" id="IPR002818">
    <property type="entry name" value="DJ-1/PfpI"/>
</dbReference>
<dbReference type="Proteomes" id="UP000017048">
    <property type="component" value="Unassembled WGS sequence"/>
</dbReference>
<dbReference type="Gene3D" id="3.40.50.880">
    <property type="match status" value="1"/>
</dbReference>
<feature type="domain" description="DJ-1/PfpI" evidence="1">
    <location>
        <begin position="5"/>
        <end position="172"/>
    </location>
</feature>
<dbReference type="EMBL" id="BAFO02000020">
    <property type="protein sequence ID" value="GAD83456.1"/>
    <property type="molecule type" value="Genomic_DNA"/>
</dbReference>
<dbReference type="OrthoDB" id="6003696at2"/>